<dbReference type="PANTHER" id="PTHR43568:SF1">
    <property type="entry name" value="P PROTEIN"/>
    <property type="match status" value="1"/>
</dbReference>
<organism evidence="8 9">
    <name type="scientific">Fervidobacterium nodosum (strain ATCC 35602 / DSM 5306 / Rt17-B1)</name>
    <dbReference type="NCBI Taxonomy" id="381764"/>
    <lineage>
        <taxon>Bacteria</taxon>
        <taxon>Thermotogati</taxon>
        <taxon>Thermotogota</taxon>
        <taxon>Thermotogae</taxon>
        <taxon>Thermotogales</taxon>
        <taxon>Fervidobacteriaceae</taxon>
        <taxon>Fervidobacterium</taxon>
    </lineage>
</organism>
<keyword evidence="4 6" id="KW-1133">Transmembrane helix</keyword>
<evidence type="ECO:0000256" key="1">
    <source>
        <dbReference type="ARBA" id="ARBA00004141"/>
    </source>
</evidence>
<sequence>MNFLVFLLYILAYLLIIFRPKTASVTTFLIAISSLIVLNNTNFENIGEIVDFNTLLILFGMMVIVSVMKEKGVFIGVSNAIIDFSKGNFFKMLVLINVGVFFLSGFLDNVTTILIFFPILFYLSDVLNLDSRVLGLNDILFSNIGGMSTAIGDPPNIVIYSVSKIPFLDFITNIMPIALILLIIQLVILRKGIKFEQTSFQRQERNVVNKNWKYYLLYFIGVIFLMAFHDKFKLELGFITILSGLTLLFFESEDFNSRIQDIDWDMLFLISGLYILNWSIEHTKIFDILVFYLMPLKGSVILPLLILWVSIFSSGFIGALPTTLIFITIIKNLTYQMPVSLLYWSLVLGVGIGGNLTPVASMCNIIGNNLIRKLKNEYISFSEFTKNMLKPVLYGAIISSVFIVFKWYI</sequence>
<dbReference type="Proteomes" id="UP000002415">
    <property type="component" value="Chromosome"/>
</dbReference>
<reference evidence="8 9" key="1">
    <citation type="submission" date="2007-07" db="EMBL/GenBank/DDBJ databases">
        <title>Complete sequence of Fervidobacterium nodosum Rt17-B1.</title>
        <authorList>
            <consortium name="US DOE Joint Genome Institute"/>
            <person name="Copeland A."/>
            <person name="Lucas S."/>
            <person name="Lapidus A."/>
            <person name="Barry K."/>
            <person name="Glavina del Rio T."/>
            <person name="Dalin E."/>
            <person name="Tice H."/>
            <person name="Pitluck S."/>
            <person name="Saunders E."/>
            <person name="Brettin T."/>
            <person name="Bruce D."/>
            <person name="Detter J.C."/>
            <person name="Han C."/>
            <person name="Schmutz J."/>
            <person name="Larimer F."/>
            <person name="Land M."/>
            <person name="Hauser L."/>
            <person name="Kyrpides N."/>
            <person name="Mikhailova N."/>
            <person name="Nelson K."/>
            <person name="Gogarten J.P."/>
            <person name="Noll K."/>
            <person name="Richardson P."/>
        </authorList>
    </citation>
    <scope>NUCLEOTIDE SEQUENCE [LARGE SCALE GENOMIC DNA]</scope>
    <source>
        <strain evidence="9">ATCC 35602 / DSM 5306 / Rt17-B1</strain>
    </source>
</reference>
<keyword evidence="3 6" id="KW-0812">Transmembrane</keyword>
<dbReference type="RefSeq" id="WP_011993538.1">
    <property type="nucleotide sequence ID" value="NC_009718.1"/>
</dbReference>
<dbReference type="eggNOG" id="COG1055">
    <property type="taxonomic scope" value="Bacteria"/>
</dbReference>
<keyword evidence="9" id="KW-1185">Reference proteome</keyword>
<dbReference type="InterPro" id="IPR004680">
    <property type="entry name" value="Cit_transptr-like_dom"/>
</dbReference>
<evidence type="ECO:0000256" key="4">
    <source>
        <dbReference type="ARBA" id="ARBA00022989"/>
    </source>
</evidence>
<evidence type="ECO:0000256" key="3">
    <source>
        <dbReference type="ARBA" id="ARBA00022692"/>
    </source>
</evidence>
<feature type="transmembrane region" description="Helical" evidence="6">
    <location>
        <begin position="170"/>
        <end position="190"/>
    </location>
</feature>
<feature type="transmembrane region" description="Helical" evidence="6">
    <location>
        <begin position="300"/>
        <end position="329"/>
    </location>
</feature>
<feature type="transmembrane region" description="Helical" evidence="6">
    <location>
        <begin position="341"/>
        <end position="371"/>
    </location>
</feature>
<evidence type="ECO:0000313" key="9">
    <source>
        <dbReference type="Proteomes" id="UP000002415"/>
    </source>
</evidence>
<gene>
    <name evidence="8" type="ordered locus">Fnod_0353</name>
</gene>
<evidence type="ECO:0000313" key="8">
    <source>
        <dbReference type="EMBL" id="ABS60218.1"/>
    </source>
</evidence>
<dbReference type="STRING" id="381764.Fnod_0353"/>
<reference evidence="8 9" key="2">
    <citation type="journal article" date="2009" name="Proc. Natl. Acad. Sci. U.S.A.">
        <title>On the chimeric nature, thermophilic origin, and phylogenetic placement of the Thermotogales.</title>
        <authorList>
            <person name="Zhaxybayeva O."/>
            <person name="Swithers K.S."/>
            <person name="Lapierre P."/>
            <person name="Fournier G.P."/>
            <person name="Bickhart D.M."/>
            <person name="DeBoy R.T."/>
            <person name="Nelson K.E."/>
            <person name="Nesbo C.L."/>
            <person name="Doolittle W.F."/>
            <person name="Gogarten J.P."/>
            <person name="Noll K.M."/>
        </authorList>
    </citation>
    <scope>NUCLEOTIDE SEQUENCE [LARGE SCALE GENOMIC DNA]</scope>
    <source>
        <strain evidence="9">ATCC 35602 / DSM 5306 / Rt17-B1</strain>
    </source>
</reference>
<comment type="subcellular location">
    <subcellularLocation>
        <location evidence="1">Membrane</location>
        <topology evidence="1">Multi-pass membrane protein</topology>
    </subcellularLocation>
</comment>
<protein>
    <submittedName>
        <fullName evidence="8">Citrate transporter</fullName>
    </submittedName>
</protein>
<proteinExistence type="predicted"/>
<dbReference type="AlphaFoldDB" id="A7HJY5"/>
<name>A7HJY5_FERNB</name>
<accession>A7HJY5</accession>
<dbReference type="EMBL" id="CP000771">
    <property type="protein sequence ID" value="ABS60218.1"/>
    <property type="molecule type" value="Genomic_DNA"/>
</dbReference>
<dbReference type="PANTHER" id="PTHR43568">
    <property type="entry name" value="P PROTEIN"/>
    <property type="match status" value="1"/>
</dbReference>
<feature type="transmembrane region" description="Helical" evidence="6">
    <location>
        <begin position="391"/>
        <end position="408"/>
    </location>
</feature>
<evidence type="ECO:0000256" key="6">
    <source>
        <dbReference type="SAM" id="Phobius"/>
    </source>
</evidence>
<keyword evidence="2" id="KW-0813">Transport</keyword>
<keyword evidence="5 6" id="KW-0472">Membrane</keyword>
<dbReference type="Pfam" id="PF03600">
    <property type="entry name" value="CitMHS"/>
    <property type="match status" value="1"/>
</dbReference>
<feature type="transmembrane region" description="Helical" evidence="6">
    <location>
        <begin position="211"/>
        <end position="228"/>
    </location>
</feature>
<evidence type="ECO:0000259" key="7">
    <source>
        <dbReference type="Pfam" id="PF03600"/>
    </source>
</evidence>
<evidence type="ECO:0000256" key="2">
    <source>
        <dbReference type="ARBA" id="ARBA00022448"/>
    </source>
</evidence>
<dbReference type="GO" id="GO:0055085">
    <property type="term" value="P:transmembrane transport"/>
    <property type="evidence" value="ECO:0007669"/>
    <property type="project" value="InterPro"/>
</dbReference>
<dbReference type="GO" id="GO:0016020">
    <property type="term" value="C:membrane"/>
    <property type="evidence" value="ECO:0007669"/>
    <property type="project" value="UniProtKB-SubCell"/>
</dbReference>
<feature type="transmembrane region" description="Helical" evidence="6">
    <location>
        <begin position="49"/>
        <end position="68"/>
    </location>
</feature>
<evidence type="ECO:0000256" key="5">
    <source>
        <dbReference type="ARBA" id="ARBA00023136"/>
    </source>
</evidence>
<dbReference type="HOGENOM" id="CLU_011920_4_0_0"/>
<feature type="domain" description="Citrate transporter-like" evidence="7">
    <location>
        <begin position="13"/>
        <end position="349"/>
    </location>
</feature>
<feature type="transmembrane region" description="Helical" evidence="6">
    <location>
        <begin position="89"/>
        <end position="122"/>
    </location>
</feature>
<dbReference type="OrthoDB" id="9765532at2"/>
<dbReference type="KEGG" id="fno:Fnod_0353"/>
<dbReference type="InterPro" id="IPR051475">
    <property type="entry name" value="Diverse_Ion_Transporter"/>
</dbReference>